<dbReference type="SUPFAM" id="SSF55874">
    <property type="entry name" value="ATPase domain of HSP90 chaperone/DNA topoisomerase II/histidine kinase"/>
    <property type="match status" value="1"/>
</dbReference>
<keyword evidence="3" id="KW-0597">Phosphoprotein</keyword>
<feature type="coiled-coil region" evidence="9">
    <location>
        <begin position="1110"/>
        <end position="1169"/>
    </location>
</feature>
<dbReference type="InterPro" id="IPR035965">
    <property type="entry name" value="PAS-like_dom_sf"/>
</dbReference>
<dbReference type="Pfam" id="PF08448">
    <property type="entry name" value="PAS_4"/>
    <property type="match status" value="1"/>
</dbReference>
<dbReference type="InterPro" id="IPR011712">
    <property type="entry name" value="Sig_transdc_His_kin_sub3_dim/P"/>
</dbReference>
<feature type="transmembrane region" description="Helical" evidence="10">
    <location>
        <begin position="107"/>
        <end position="126"/>
    </location>
</feature>
<dbReference type="PANTHER" id="PTHR24421">
    <property type="entry name" value="NITRATE/NITRITE SENSOR PROTEIN NARX-RELATED"/>
    <property type="match status" value="1"/>
</dbReference>
<dbReference type="Gene3D" id="1.20.5.1930">
    <property type="match status" value="1"/>
</dbReference>
<evidence type="ECO:0000256" key="7">
    <source>
        <dbReference type="ARBA" id="ARBA00022840"/>
    </source>
</evidence>
<comment type="caution">
    <text evidence="11">The sequence shown here is derived from an EMBL/GenBank/DDBJ whole genome shotgun (WGS) entry which is preliminary data.</text>
</comment>
<evidence type="ECO:0000256" key="8">
    <source>
        <dbReference type="ARBA" id="ARBA00023012"/>
    </source>
</evidence>
<dbReference type="Gene3D" id="2.10.70.100">
    <property type="match status" value="1"/>
</dbReference>
<evidence type="ECO:0000256" key="4">
    <source>
        <dbReference type="ARBA" id="ARBA00022679"/>
    </source>
</evidence>
<keyword evidence="10" id="KW-0472">Membrane</keyword>
<organism evidence="11 12">
    <name type="scientific">Dehalogenimonas etheniformans</name>
    <dbReference type="NCBI Taxonomy" id="1536648"/>
    <lineage>
        <taxon>Bacteria</taxon>
        <taxon>Bacillati</taxon>
        <taxon>Chloroflexota</taxon>
        <taxon>Dehalococcoidia</taxon>
        <taxon>Dehalococcoidales</taxon>
        <taxon>Dehalococcoidaceae</taxon>
        <taxon>Dehalogenimonas</taxon>
    </lineage>
</organism>
<keyword evidence="5" id="KW-0547">Nucleotide-binding</keyword>
<protein>
    <recommendedName>
        <fullName evidence="2">histidine kinase</fullName>
        <ecNumber evidence="2">2.7.13.3</ecNumber>
    </recommendedName>
</protein>
<dbReference type="Proteomes" id="UP000235653">
    <property type="component" value="Unassembled WGS sequence"/>
</dbReference>
<dbReference type="PROSITE" id="PS50113">
    <property type="entry name" value="PAC"/>
    <property type="match status" value="4"/>
</dbReference>
<sequence>MNASKTRTAPISVRMLSAGVLAFIGFYVLSRTDYLLFHSIVELLGVAVTFSIFVISWNARRFISNDYLLFIGIGFLFVSILGTMHTLSYRGMGIFNDFEPTNLAAQFWIAARYLQSLTLILAPLFIHSRLNSNAAFTVFGIATALILISILVWQVFPTAFIVGSGLTAFKIISEYIISGILVGAILLLRRDRDEFGPNVITFLTVAMLANIGSEMAFTLYTDAYGFLNAVGHFLILVSIYFIYKAIIETGLSRPFDLMFRQLKLNEEHFEERANELQRFELLSNNSRDIILMVRADDGRIVEANTAATSAYGYDREELLHLKIGDLRAAPEQEMISRQMAEANEKGIMFETVHRRRDGSEFPVEVSSRGATIAGTRLLLSVIRDITDRKKVEDALKTSEAKLRVQLDYILSSEAHPVEYDLGAVLDLPAVQNMMEDLYKVTGIGFSIIDLKGKVLVGTGWQEICTEFHRKNPRACANCIESDLALTRGVARGEFKTYKCKNNMWDIVTPLYIGDRHVGNVFTGQFFFDDEQLDESRFLKQADEFGFDRSAYITALKRAPHHSRVKVAALMDFFTRFSSMVSELGYSNLKLAKAKADIERTAEALRQSEQQYRIVADFTHDWEYWLSPAGEFYYNSPSCEAITGYSREEFNNDHTLITRIVHSDDRELLTNHLSASAVDQDESELRFRIIRKDGQERWLGHVCRPVYDAHGSPLGRRASNRDITTNVEAEQEVKRSRQDLARAQEVGKIGNWFMDTRRNILTWSDETYRIFEVPTGEAITYERFLASVHPDDRRFVDDSWQAALSQQKPYDIEHRLVVNDRLKWVREKAELEFGHDGSLLGGFGIVHDITNRKKAEEAVKAAAEEWQATFDSINDIIMLLDPEHKIIRANRAFTETFKIPVEQAVGKYCYEVVHAAAHPPAFCPHRRTMNCGAEAKEEFMEPKLGIFIEATTLPIIDVDGKCVGSVHIVKNIHERKLAEAEREKLHQQIDEQRRLLQNTLDQLPTGVVIRDAHGTLVMASSQFARIFGEPPSSENTFDLSRSYHRDGRSYLASEWPMNRTIATGEAVDNEEMDIVRKDTSRATVVASTSPIRNDTGQIIAYVGVFRDISDSKRAEQAIQELNASLERRVEQRTMELETAYADLSEQLRFRAEAEESLRSLSSRLLSIQEEERRAIARELHDQTGQSLTVLKLMFGRADRMAPEEMKPILKDTGNLIAEIIKQVRSLSLSLRPGILDDLGLVAAMEWLFKQLKAQTDLQVHFEHDEISGLSSDMNTVIYRITQEALTNIMRHAGVKEVWVQMSIKDHTLTLKIEDHGRGFDPAASSMSTGLSAMRERAALLGGTYSLESSPGKGTIINVNLPYKPTK</sequence>
<feature type="transmembrane region" description="Helical" evidence="10">
    <location>
        <begin position="226"/>
        <end position="243"/>
    </location>
</feature>
<dbReference type="Gene3D" id="3.30.565.10">
    <property type="entry name" value="Histidine kinase-like ATPase, C-terminal domain"/>
    <property type="match status" value="1"/>
</dbReference>
<dbReference type="Gene3D" id="3.30.450.20">
    <property type="entry name" value="PAS domain"/>
    <property type="match status" value="5"/>
</dbReference>
<dbReference type="Pfam" id="PF07730">
    <property type="entry name" value="HisKA_3"/>
    <property type="match status" value="1"/>
</dbReference>
<keyword evidence="9" id="KW-0175">Coiled coil</keyword>
<dbReference type="SMART" id="SM00387">
    <property type="entry name" value="HATPase_c"/>
    <property type="match status" value="1"/>
</dbReference>
<dbReference type="EMBL" id="JQAN02000006">
    <property type="protein sequence ID" value="PPD58489.1"/>
    <property type="molecule type" value="Genomic_DNA"/>
</dbReference>
<dbReference type="EC" id="2.7.13.3" evidence="2"/>
<evidence type="ECO:0000256" key="10">
    <source>
        <dbReference type="SAM" id="Phobius"/>
    </source>
</evidence>
<dbReference type="PROSITE" id="PS50112">
    <property type="entry name" value="PAS"/>
    <property type="match status" value="4"/>
</dbReference>
<gene>
    <name evidence="11" type="ORF">JP09_000960</name>
</gene>
<dbReference type="Pfam" id="PF10114">
    <property type="entry name" value="PocR"/>
    <property type="match status" value="1"/>
</dbReference>
<dbReference type="InterPro" id="IPR033425">
    <property type="entry name" value="MASE3"/>
</dbReference>
<dbReference type="SMART" id="SM00086">
    <property type="entry name" value="PAC"/>
    <property type="match status" value="4"/>
</dbReference>
<dbReference type="Pfam" id="PF02518">
    <property type="entry name" value="HATPase_c"/>
    <property type="match status" value="1"/>
</dbReference>
<keyword evidence="10" id="KW-1133">Transmembrane helix</keyword>
<evidence type="ECO:0000256" key="2">
    <source>
        <dbReference type="ARBA" id="ARBA00012438"/>
    </source>
</evidence>
<feature type="transmembrane region" description="Helical" evidence="10">
    <location>
        <begin position="168"/>
        <end position="188"/>
    </location>
</feature>
<dbReference type="NCBIfam" id="TIGR00229">
    <property type="entry name" value="sensory_box"/>
    <property type="match status" value="4"/>
</dbReference>
<dbReference type="InterPro" id="IPR036890">
    <property type="entry name" value="HATPase_C_sf"/>
</dbReference>
<evidence type="ECO:0000256" key="6">
    <source>
        <dbReference type="ARBA" id="ARBA00022777"/>
    </source>
</evidence>
<dbReference type="Pfam" id="PF13426">
    <property type="entry name" value="PAS_9"/>
    <property type="match status" value="1"/>
</dbReference>
<keyword evidence="4" id="KW-0808">Transferase</keyword>
<dbReference type="Pfam" id="PF17159">
    <property type="entry name" value="MASE3"/>
    <property type="match status" value="1"/>
</dbReference>
<dbReference type="InterPro" id="IPR000700">
    <property type="entry name" value="PAS-assoc_C"/>
</dbReference>
<dbReference type="RefSeq" id="WP_102329973.1">
    <property type="nucleotide sequence ID" value="NZ_CP058566.2"/>
</dbReference>
<keyword evidence="6" id="KW-0418">Kinase</keyword>
<accession>A0A2P5P877</accession>
<dbReference type="InterPro" id="IPR050482">
    <property type="entry name" value="Sensor_HK_TwoCompSys"/>
</dbReference>
<evidence type="ECO:0000256" key="9">
    <source>
        <dbReference type="SAM" id="Coils"/>
    </source>
</evidence>
<dbReference type="InterPro" id="IPR013655">
    <property type="entry name" value="PAS_fold_3"/>
</dbReference>
<comment type="catalytic activity">
    <reaction evidence="1">
        <text>ATP + protein L-histidine = ADP + protein N-phospho-L-histidine.</text>
        <dbReference type="EC" id="2.7.13.3"/>
    </reaction>
</comment>
<dbReference type="InterPro" id="IPR001610">
    <property type="entry name" value="PAC"/>
</dbReference>
<dbReference type="InterPro" id="IPR013656">
    <property type="entry name" value="PAS_4"/>
</dbReference>
<evidence type="ECO:0000256" key="5">
    <source>
        <dbReference type="ARBA" id="ARBA00022741"/>
    </source>
</evidence>
<dbReference type="OrthoDB" id="9781904at2"/>
<evidence type="ECO:0000256" key="1">
    <source>
        <dbReference type="ARBA" id="ARBA00000085"/>
    </source>
</evidence>
<feature type="coiled-coil region" evidence="9">
    <location>
        <begin position="969"/>
        <end position="1001"/>
    </location>
</feature>
<dbReference type="SMART" id="SM00091">
    <property type="entry name" value="PAS"/>
    <property type="match status" value="5"/>
</dbReference>
<dbReference type="GO" id="GO:0005524">
    <property type="term" value="F:ATP binding"/>
    <property type="evidence" value="ECO:0007669"/>
    <property type="project" value="UniProtKB-KW"/>
</dbReference>
<evidence type="ECO:0000313" key="12">
    <source>
        <dbReference type="Proteomes" id="UP000235653"/>
    </source>
</evidence>
<proteinExistence type="predicted"/>
<keyword evidence="12" id="KW-1185">Reference proteome</keyword>
<dbReference type="InterPro" id="IPR000014">
    <property type="entry name" value="PAS"/>
</dbReference>
<name>A0A2P5P877_9CHLR</name>
<dbReference type="CDD" id="cd16917">
    <property type="entry name" value="HATPase_UhpB-NarQ-NarX-like"/>
    <property type="match status" value="1"/>
</dbReference>
<dbReference type="InterPro" id="IPR018771">
    <property type="entry name" value="PocR_dom"/>
</dbReference>
<dbReference type="PROSITE" id="PS50109">
    <property type="entry name" value="HIS_KIN"/>
    <property type="match status" value="1"/>
</dbReference>
<evidence type="ECO:0000313" key="11">
    <source>
        <dbReference type="EMBL" id="PPD58489.1"/>
    </source>
</evidence>
<dbReference type="GO" id="GO:0016020">
    <property type="term" value="C:membrane"/>
    <property type="evidence" value="ECO:0007669"/>
    <property type="project" value="InterPro"/>
</dbReference>
<dbReference type="Pfam" id="PF08447">
    <property type="entry name" value="PAS_3"/>
    <property type="match status" value="2"/>
</dbReference>
<reference evidence="11 12" key="1">
    <citation type="journal article" date="2017" name="ISME J.">
        <title>Grape pomace compost harbors organohalide-respiring Dehalogenimonas species with novel reductive dehalogenase genes.</title>
        <authorList>
            <person name="Yang Y."/>
            <person name="Higgins S.A."/>
            <person name="Yan J."/>
            <person name="Simsir B."/>
            <person name="Chourey K."/>
            <person name="Iyer R."/>
            <person name="Hettich R.L."/>
            <person name="Baldwin B."/>
            <person name="Ogles D.M."/>
            <person name="Loffler F.E."/>
        </authorList>
    </citation>
    <scope>NUCLEOTIDE SEQUENCE [LARGE SCALE GENOMIC DNA]</scope>
    <source>
        <strain evidence="11 12">GP</strain>
    </source>
</reference>
<keyword evidence="8" id="KW-0902">Two-component regulatory system</keyword>
<feature type="transmembrane region" description="Helical" evidence="10">
    <location>
        <begin position="35"/>
        <end position="55"/>
    </location>
</feature>
<keyword evidence="10" id="KW-0812">Transmembrane</keyword>
<dbReference type="GO" id="GO:0000155">
    <property type="term" value="F:phosphorelay sensor kinase activity"/>
    <property type="evidence" value="ECO:0007669"/>
    <property type="project" value="InterPro"/>
</dbReference>
<dbReference type="InterPro" id="IPR013767">
    <property type="entry name" value="PAS_fold"/>
</dbReference>
<feature type="transmembrane region" description="Helical" evidence="10">
    <location>
        <begin position="67"/>
        <end position="87"/>
    </location>
</feature>
<dbReference type="CDD" id="cd00130">
    <property type="entry name" value="PAS"/>
    <property type="match status" value="4"/>
</dbReference>
<dbReference type="InterPro" id="IPR005467">
    <property type="entry name" value="His_kinase_dom"/>
</dbReference>
<keyword evidence="7" id="KW-0067">ATP-binding</keyword>
<dbReference type="PANTHER" id="PTHR24421:SF10">
    <property type="entry name" value="NITRATE_NITRITE SENSOR PROTEIN NARQ"/>
    <property type="match status" value="1"/>
</dbReference>
<feature type="transmembrane region" description="Helical" evidence="10">
    <location>
        <begin position="12"/>
        <end position="29"/>
    </location>
</feature>
<dbReference type="InterPro" id="IPR003594">
    <property type="entry name" value="HATPase_dom"/>
</dbReference>
<dbReference type="GO" id="GO:0046983">
    <property type="term" value="F:protein dimerization activity"/>
    <property type="evidence" value="ECO:0007669"/>
    <property type="project" value="InterPro"/>
</dbReference>
<evidence type="ECO:0000256" key="3">
    <source>
        <dbReference type="ARBA" id="ARBA00022553"/>
    </source>
</evidence>
<feature type="transmembrane region" description="Helical" evidence="10">
    <location>
        <begin position="133"/>
        <end position="156"/>
    </location>
</feature>
<dbReference type="Pfam" id="PF00989">
    <property type="entry name" value="PAS"/>
    <property type="match status" value="1"/>
</dbReference>
<dbReference type="SUPFAM" id="SSF55785">
    <property type="entry name" value="PYP-like sensor domain (PAS domain)"/>
    <property type="match status" value="5"/>
</dbReference>
<dbReference type="GO" id="GO:0006355">
    <property type="term" value="P:regulation of DNA-templated transcription"/>
    <property type="evidence" value="ECO:0007669"/>
    <property type="project" value="InterPro"/>
</dbReference>